<dbReference type="RefSeq" id="WP_407992336.1">
    <property type="nucleotide sequence ID" value="NZ_AP035882.1"/>
</dbReference>
<dbReference type="KEGG" id="kic:KCMC57_64660"/>
<dbReference type="EMBL" id="AP035882">
    <property type="protein sequence ID" value="BFP50098.1"/>
    <property type="molecule type" value="Genomic_DNA"/>
</dbReference>
<gene>
    <name evidence="1" type="ORF">KCMC57_64660</name>
</gene>
<geneLocation type="plasmid" evidence="1">
    <name>pCMC57_01</name>
</geneLocation>
<reference evidence="1" key="1">
    <citation type="submission" date="2024-07" db="EMBL/GenBank/DDBJ databases">
        <title>Complete genome sequences of cellulolytic bacteria, Kitasatospora sp. CMC57 and Streptomyces sp. CMC78, isolated from Japanese agricultural soil.</title>
        <authorList>
            <person name="Hashimoto T."/>
            <person name="Ito M."/>
            <person name="Iwamoto M."/>
            <person name="Fukahori D."/>
            <person name="Shoda T."/>
            <person name="Sakoda M."/>
            <person name="Morohoshi T."/>
            <person name="Mitsuboshi M."/>
            <person name="Nishizawa T."/>
        </authorList>
    </citation>
    <scope>NUCLEOTIDE SEQUENCE</scope>
    <source>
        <strain evidence="1">CMC57</strain>
        <plasmid evidence="1">pCMC57_01</plasmid>
    </source>
</reference>
<name>A0AB33K4G7_9ACTN</name>
<dbReference type="AlphaFoldDB" id="A0AB33K4G7"/>
<evidence type="ECO:0000313" key="1">
    <source>
        <dbReference type="EMBL" id="BFP50098.1"/>
    </source>
</evidence>
<proteinExistence type="predicted"/>
<organism evidence="1">
    <name type="scientific">Kitasatospora sp. CMC57</name>
    <dbReference type="NCBI Taxonomy" id="3231513"/>
    <lineage>
        <taxon>Bacteria</taxon>
        <taxon>Bacillati</taxon>
        <taxon>Actinomycetota</taxon>
        <taxon>Actinomycetes</taxon>
        <taxon>Kitasatosporales</taxon>
        <taxon>Streptomycetaceae</taxon>
        <taxon>Kitasatospora</taxon>
    </lineage>
</organism>
<accession>A0AB33K4G7</accession>
<keyword evidence="1" id="KW-0614">Plasmid</keyword>
<sequence length="132" mass="14458">MTLALADPDTAADFTVRLVRPTARTIEHHQLTTDQARHLDEVLTLLGTADGLIEDEPQTTDPGFRQYLSTAIAAEVGITITPGHEIAQCNTCSLVMDGELALLDGGRIRCTHCRADWQDTLDEGPDTTRDTW</sequence>
<protein>
    <submittedName>
        <fullName evidence="1">Uncharacterized protein</fullName>
    </submittedName>
</protein>